<feature type="non-terminal residue" evidence="2">
    <location>
        <position position="337"/>
    </location>
</feature>
<dbReference type="Proteomes" id="UP000789901">
    <property type="component" value="Unassembled WGS sequence"/>
</dbReference>
<keyword evidence="3" id="KW-1185">Reference proteome</keyword>
<dbReference type="EMBL" id="CAJVQB010003488">
    <property type="protein sequence ID" value="CAG8609626.1"/>
    <property type="molecule type" value="Genomic_DNA"/>
</dbReference>
<name>A0ABN7UJ31_GIGMA</name>
<comment type="caution">
    <text evidence="2">The sequence shown here is derived from an EMBL/GenBank/DDBJ whole genome shotgun (WGS) entry which is preliminary data.</text>
</comment>
<evidence type="ECO:0000256" key="1">
    <source>
        <dbReference type="SAM" id="MobiDB-lite"/>
    </source>
</evidence>
<proteinExistence type="predicted"/>
<gene>
    <name evidence="2" type="ORF">GMARGA_LOCUS7289</name>
</gene>
<evidence type="ECO:0000313" key="3">
    <source>
        <dbReference type="Proteomes" id="UP000789901"/>
    </source>
</evidence>
<reference evidence="2 3" key="1">
    <citation type="submission" date="2021-06" db="EMBL/GenBank/DDBJ databases">
        <authorList>
            <person name="Kallberg Y."/>
            <person name="Tangrot J."/>
            <person name="Rosling A."/>
        </authorList>
    </citation>
    <scope>NUCLEOTIDE SEQUENCE [LARGE SCALE GENOMIC DNA]</scope>
    <source>
        <strain evidence="2 3">120-4 pot B 10/14</strain>
    </source>
</reference>
<sequence length="337" mass="39329">MTKLSLLNEKALAELWDVEDSDLLHYLGIENNLVAVDTALREVLRGFSSSFGGTYLDVRNNTVYCNTVDETKVPIVKSSSLLTQRGYVDFITFKPAPAGNSVSTLKSRFKRLSQLIRLYEPLDIHIYIDHKLNNVVLLHDPEDDKENKDFLERANKFNPSLIAPNNIPTQHSRDLSHLSEQQQDLDQRTIKKKNHKNDELYVEQSFKTWEEVEEHLNNYGKKGFILDPINHQNSQSKVTSCKWKYQHNHPMTFSYSHNLRYHKLNDMIQSIEFCVNSGISMRTYWSAIEKQVFRNKNPLKNLYNAIQAAKNHLNKRIKFDASDLMHYLYSKYTEDSQ</sequence>
<evidence type="ECO:0000313" key="2">
    <source>
        <dbReference type="EMBL" id="CAG8609626.1"/>
    </source>
</evidence>
<accession>A0ABN7UJ31</accession>
<protein>
    <submittedName>
        <fullName evidence="2">44973_t:CDS:1</fullName>
    </submittedName>
</protein>
<organism evidence="2 3">
    <name type="scientific">Gigaspora margarita</name>
    <dbReference type="NCBI Taxonomy" id="4874"/>
    <lineage>
        <taxon>Eukaryota</taxon>
        <taxon>Fungi</taxon>
        <taxon>Fungi incertae sedis</taxon>
        <taxon>Mucoromycota</taxon>
        <taxon>Glomeromycotina</taxon>
        <taxon>Glomeromycetes</taxon>
        <taxon>Diversisporales</taxon>
        <taxon>Gigasporaceae</taxon>
        <taxon>Gigaspora</taxon>
    </lineage>
</organism>
<feature type="region of interest" description="Disordered" evidence="1">
    <location>
        <begin position="161"/>
        <end position="183"/>
    </location>
</feature>